<dbReference type="CDD" id="cd09272">
    <property type="entry name" value="RNase_HI_RT_Ty1"/>
    <property type="match status" value="1"/>
</dbReference>
<dbReference type="WBParaSite" id="TMUE_1000002660.1">
    <property type="protein sequence ID" value="TMUE_1000002660.1"/>
    <property type="gene ID" value="WBGene00298423"/>
</dbReference>
<name>A0A5S6Q640_TRIMR</name>
<evidence type="ECO:0000313" key="1">
    <source>
        <dbReference type="Proteomes" id="UP000046395"/>
    </source>
</evidence>
<dbReference type="Proteomes" id="UP000046395">
    <property type="component" value="Unassembled WGS sequence"/>
</dbReference>
<proteinExistence type="predicted"/>
<evidence type="ECO:0000313" key="2">
    <source>
        <dbReference type="WBParaSite" id="TMUE_1000002660.1"/>
    </source>
</evidence>
<dbReference type="AlphaFoldDB" id="A0A5S6Q640"/>
<dbReference type="PANTHER" id="PTHR11439">
    <property type="entry name" value="GAG-POL-RELATED RETROTRANSPOSON"/>
    <property type="match status" value="1"/>
</dbReference>
<dbReference type="STRING" id="70415.A0A5S6Q640"/>
<accession>A0A5S6Q640</accession>
<reference evidence="2" key="1">
    <citation type="submission" date="2019-12" db="UniProtKB">
        <authorList>
            <consortium name="WormBaseParasite"/>
        </authorList>
    </citation>
    <scope>IDENTIFICATION</scope>
</reference>
<organism evidence="1 2">
    <name type="scientific">Trichuris muris</name>
    <name type="common">Mouse whipworm</name>
    <dbReference type="NCBI Taxonomy" id="70415"/>
    <lineage>
        <taxon>Eukaryota</taxon>
        <taxon>Metazoa</taxon>
        <taxon>Ecdysozoa</taxon>
        <taxon>Nematoda</taxon>
        <taxon>Enoplea</taxon>
        <taxon>Dorylaimia</taxon>
        <taxon>Trichinellida</taxon>
        <taxon>Trichuridae</taxon>
        <taxon>Trichuris</taxon>
    </lineage>
</organism>
<protein>
    <submittedName>
        <fullName evidence="2">Reverse transcriptase Ty1/copia-type domain-containing protein</fullName>
    </submittedName>
</protein>
<keyword evidence="1" id="KW-1185">Reference proteome</keyword>
<dbReference type="PANTHER" id="PTHR11439:SF483">
    <property type="entry name" value="PEPTIDE SYNTHASE GLIP-LIKE, PUTATIVE (AFU_ORTHOLOGUE AFUA_3G12920)-RELATED"/>
    <property type="match status" value="1"/>
</dbReference>
<sequence>MEKEFRIIKGPLDSFLGTEIKLLRDRSIFVDQETYTRRVLKRFRMDEANAVVTPADTVAFASNEDAVLDRTVPYREAVGALMFLMTTTRPDIANAVSMVSQALEKPTVKEWKAFKRIFKYLRGTVNNGLLYKNNGEASLQCFFDVDYAGDVASRRLRTGVVCMYAGGAVSWLSQKQRSVALSTTEAEYAASSEASRELMWLKRLLLDVTDVKQTPVLFIDNMEAVKLSKNP</sequence>